<dbReference type="PROSITE" id="PS50885">
    <property type="entry name" value="HAMP"/>
    <property type="match status" value="1"/>
</dbReference>
<evidence type="ECO:0000313" key="10">
    <source>
        <dbReference type="Proteomes" id="UP000590749"/>
    </source>
</evidence>
<comment type="caution">
    <text evidence="9">The sequence shown here is derived from an EMBL/GenBank/DDBJ whole genome shotgun (WGS) entry which is preliminary data.</text>
</comment>
<comment type="similarity">
    <text evidence="4">Belongs to the methyl-accepting chemotaxis (MCP) protein family.</text>
</comment>
<dbReference type="Pfam" id="PF12729">
    <property type="entry name" value="4HB_MCP_1"/>
    <property type="match status" value="1"/>
</dbReference>
<feature type="transmembrane region" description="Helical" evidence="6">
    <location>
        <begin position="28"/>
        <end position="48"/>
    </location>
</feature>
<evidence type="ECO:0000259" key="7">
    <source>
        <dbReference type="PROSITE" id="PS50111"/>
    </source>
</evidence>
<keyword evidence="1 6" id="KW-0812">Transmembrane</keyword>
<dbReference type="GO" id="GO:0007165">
    <property type="term" value="P:signal transduction"/>
    <property type="evidence" value="ECO:0007669"/>
    <property type="project" value="UniProtKB-KW"/>
</dbReference>
<evidence type="ECO:0000259" key="8">
    <source>
        <dbReference type="PROSITE" id="PS50885"/>
    </source>
</evidence>
<keyword evidence="6" id="KW-0472">Membrane</keyword>
<keyword evidence="2 6" id="KW-1133">Transmembrane helix</keyword>
<evidence type="ECO:0000256" key="3">
    <source>
        <dbReference type="ARBA" id="ARBA00023224"/>
    </source>
</evidence>
<name>A0A7W5FDZ8_9ACTN</name>
<feature type="domain" description="Methyl-accepting transducer" evidence="7">
    <location>
        <begin position="276"/>
        <end position="519"/>
    </location>
</feature>
<sequence length="535" mass="55353">MSSEAAPERASSNAVVGWFSDLRVRTKILAAMSLVTIFVTAACVLAVARMGDMDSRLDEVRSTNVTNLTLLGEIRGHQALINHYAAARMAVGSDRAAQASIGEQQAAAIKGLDETLERYRAQPKSASEQKTLDDFTGFWDEYTGAMADIAAGREPTIDFDAVNNGMETSVAKLAAETAASADAAVADAHDSFESARRQVLIVLGVGLLLSIALSVLAARSITRRLAPVAEAMEAMAAGDLTREVPVEGSDEIGMMARSVKKATLSVRETVSAMADSAQLLAQSTRELSRVNDQTVAGSEAVSAGAGSATNSADEVSYNLQTVATGADEMSHAIQEISQSAVASAGVTLEAVAVVAETTETVSKLGASSQEIGDVVKTITAIAEQTNLLALNATIEAARAGESGKGFAVVASEVKDLAQETAKATETISGRVQAIQADTESAVAAIVRIGAVIERINQFQTTIASAVEEQTATTTEMNRNVATAAAGAKEIAGNIGQVSSAAEQSKMAVAAGQQAASELASLADDLHRLVGRFAFK</sequence>
<evidence type="ECO:0000313" key="9">
    <source>
        <dbReference type="EMBL" id="MBB3094870.1"/>
    </source>
</evidence>
<dbReference type="InterPro" id="IPR004089">
    <property type="entry name" value="MCPsignal_dom"/>
</dbReference>
<evidence type="ECO:0000256" key="4">
    <source>
        <dbReference type="ARBA" id="ARBA00029447"/>
    </source>
</evidence>
<dbReference type="InterPro" id="IPR003660">
    <property type="entry name" value="HAMP_dom"/>
</dbReference>
<dbReference type="Gene3D" id="1.10.287.950">
    <property type="entry name" value="Methyl-accepting chemotaxis protein"/>
    <property type="match status" value="1"/>
</dbReference>
<keyword evidence="10" id="KW-1185">Reference proteome</keyword>
<dbReference type="Pfam" id="PF00672">
    <property type="entry name" value="HAMP"/>
    <property type="match status" value="1"/>
</dbReference>
<organism evidence="9 10">
    <name type="scientific">Actinoplanes campanulatus</name>
    <dbReference type="NCBI Taxonomy" id="113559"/>
    <lineage>
        <taxon>Bacteria</taxon>
        <taxon>Bacillati</taxon>
        <taxon>Actinomycetota</taxon>
        <taxon>Actinomycetes</taxon>
        <taxon>Micromonosporales</taxon>
        <taxon>Micromonosporaceae</taxon>
        <taxon>Actinoplanes</taxon>
    </lineage>
</organism>
<feature type="transmembrane region" description="Helical" evidence="6">
    <location>
        <begin position="199"/>
        <end position="218"/>
    </location>
</feature>
<dbReference type="InterPro" id="IPR004090">
    <property type="entry name" value="Chemotax_Me-accpt_rcpt"/>
</dbReference>
<dbReference type="GO" id="GO:0006935">
    <property type="term" value="P:chemotaxis"/>
    <property type="evidence" value="ECO:0007669"/>
    <property type="project" value="InterPro"/>
</dbReference>
<dbReference type="InterPro" id="IPR024478">
    <property type="entry name" value="HlyB_4HB_MCP"/>
</dbReference>
<dbReference type="GO" id="GO:0004888">
    <property type="term" value="F:transmembrane signaling receptor activity"/>
    <property type="evidence" value="ECO:0007669"/>
    <property type="project" value="InterPro"/>
</dbReference>
<dbReference type="PROSITE" id="PS50111">
    <property type="entry name" value="CHEMOTAXIS_TRANSDUC_2"/>
    <property type="match status" value="1"/>
</dbReference>
<dbReference type="PANTHER" id="PTHR32089">
    <property type="entry name" value="METHYL-ACCEPTING CHEMOTAXIS PROTEIN MCPB"/>
    <property type="match status" value="1"/>
</dbReference>
<proteinExistence type="inferred from homology"/>
<dbReference type="PRINTS" id="PR00260">
    <property type="entry name" value="CHEMTRNSDUCR"/>
</dbReference>
<dbReference type="SUPFAM" id="SSF58104">
    <property type="entry name" value="Methyl-accepting chemotaxis protein (MCP) signaling domain"/>
    <property type="match status" value="1"/>
</dbReference>
<dbReference type="AlphaFoldDB" id="A0A7W5FDZ8"/>
<dbReference type="CDD" id="cd06225">
    <property type="entry name" value="HAMP"/>
    <property type="match status" value="1"/>
</dbReference>
<gene>
    <name evidence="9" type="ORF">FHR83_002533</name>
</gene>
<dbReference type="GO" id="GO:0016020">
    <property type="term" value="C:membrane"/>
    <property type="evidence" value="ECO:0007669"/>
    <property type="project" value="InterPro"/>
</dbReference>
<evidence type="ECO:0000256" key="6">
    <source>
        <dbReference type="SAM" id="Phobius"/>
    </source>
</evidence>
<feature type="domain" description="HAMP" evidence="8">
    <location>
        <begin position="219"/>
        <end position="271"/>
    </location>
</feature>
<dbReference type="PANTHER" id="PTHR32089:SF112">
    <property type="entry name" value="LYSOZYME-LIKE PROTEIN-RELATED"/>
    <property type="match status" value="1"/>
</dbReference>
<accession>A0A7W5FDZ8</accession>
<dbReference type="SMART" id="SM00283">
    <property type="entry name" value="MA"/>
    <property type="match status" value="1"/>
</dbReference>
<dbReference type="SMART" id="SM00304">
    <property type="entry name" value="HAMP"/>
    <property type="match status" value="1"/>
</dbReference>
<evidence type="ECO:0000256" key="1">
    <source>
        <dbReference type="ARBA" id="ARBA00022692"/>
    </source>
</evidence>
<protein>
    <submittedName>
        <fullName evidence="9">Methyl-accepting chemotaxis protein</fullName>
    </submittedName>
</protein>
<dbReference type="RefSeq" id="WP_183219129.1">
    <property type="nucleotide sequence ID" value="NZ_BMPW01000003.1"/>
</dbReference>
<keyword evidence="3 5" id="KW-0807">Transducer</keyword>
<evidence type="ECO:0000256" key="2">
    <source>
        <dbReference type="ARBA" id="ARBA00022989"/>
    </source>
</evidence>
<reference evidence="9 10" key="1">
    <citation type="submission" date="2020-08" db="EMBL/GenBank/DDBJ databases">
        <title>Genomic Encyclopedia of Type Strains, Phase III (KMG-III): the genomes of soil and plant-associated and newly described type strains.</title>
        <authorList>
            <person name="Whitman W."/>
        </authorList>
    </citation>
    <scope>NUCLEOTIDE SEQUENCE [LARGE SCALE GENOMIC DNA]</scope>
    <source>
        <strain evidence="9 10">CECT 3287</strain>
    </source>
</reference>
<evidence type="ECO:0000256" key="5">
    <source>
        <dbReference type="PROSITE-ProRule" id="PRU00284"/>
    </source>
</evidence>
<dbReference type="Pfam" id="PF00015">
    <property type="entry name" value="MCPsignal"/>
    <property type="match status" value="1"/>
</dbReference>
<dbReference type="EMBL" id="JACHXF010000004">
    <property type="protein sequence ID" value="MBB3094870.1"/>
    <property type="molecule type" value="Genomic_DNA"/>
</dbReference>
<dbReference type="Proteomes" id="UP000590749">
    <property type="component" value="Unassembled WGS sequence"/>
</dbReference>